<name>A0ABT8KSM2_9BACT</name>
<dbReference type="EMBL" id="JAUJEA010000008">
    <property type="protein sequence ID" value="MDN5203752.1"/>
    <property type="molecule type" value="Genomic_DNA"/>
</dbReference>
<evidence type="ECO:0000313" key="1">
    <source>
        <dbReference type="EMBL" id="MDN5203752.1"/>
    </source>
</evidence>
<dbReference type="Proteomes" id="UP001172082">
    <property type="component" value="Unassembled WGS sequence"/>
</dbReference>
<protein>
    <submittedName>
        <fullName evidence="1">Uncharacterized protein</fullName>
    </submittedName>
</protein>
<comment type="caution">
    <text evidence="1">The sequence shown here is derived from an EMBL/GenBank/DDBJ whole genome shotgun (WGS) entry which is preliminary data.</text>
</comment>
<keyword evidence="2" id="KW-1185">Reference proteome</keyword>
<dbReference type="RefSeq" id="WP_346753775.1">
    <property type="nucleotide sequence ID" value="NZ_JAUJEA010000008.1"/>
</dbReference>
<accession>A0ABT8KSM2</accession>
<reference evidence="1" key="1">
    <citation type="submission" date="2023-06" db="EMBL/GenBank/DDBJ databases">
        <title>Genomic of Parafulvivirga corallium.</title>
        <authorList>
            <person name="Wang G."/>
        </authorList>
    </citation>
    <scope>NUCLEOTIDE SEQUENCE</scope>
    <source>
        <strain evidence="1">BMA10</strain>
    </source>
</reference>
<proteinExistence type="predicted"/>
<evidence type="ECO:0000313" key="2">
    <source>
        <dbReference type="Proteomes" id="UP001172082"/>
    </source>
</evidence>
<gene>
    <name evidence="1" type="ORF">QQ008_20345</name>
</gene>
<organism evidence="1 2">
    <name type="scientific">Splendidivirga corallicola</name>
    <dbReference type="NCBI Taxonomy" id="3051826"/>
    <lineage>
        <taxon>Bacteria</taxon>
        <taxon>Pseudomonadati</taxon>
        <taxon>Bacteroidota</taxon>
        <taxon>Cytophagia</taxon>
        <taxon>Cytophagales</taxon>
        <taxon>Splendidivirgaceae</taxon>
        <taxon>Splendidivirga</taxon>
    </lineage>
</organism>
<sequence length="270" mass="30731">MKLVAKIALIILLAFPSYIVAQAQNSDFVVYFNGDTLYGSIKRQSGKWISNQIIFRHNDKKELLRSTQVRAFYVAKDDENYHTIRINNRYEFMKLIVGGFVSLYDYQHRGTNSSAMEVSKILVKRDGRTLESGSIGFRKRTSDFLEECETVKQAIIDKQYKAKDLVRIVEDFNACIKDLQSQNQLITVIQAPPTQEASEIGDLLEAFKVSIEDYDIDAKQDLIDITTDIEDKVLKGEKVSNYLLKSFTEIASGHKDLKAKAEAIVAKINQ</sequence>